<dbReference type="AlphaFoldDB" id="G4Z4Q3"/>
<dbReference type="InParanoid" id="G4Z4Q3"/>
<dbReference type="OMA" id="ADTEDSW"/>
<reference evidence="1 2" key="1">
    <citation type="journal article" date="2006" name="Science">
        <title>Phytophthora genome sequences uncover evolutionary origins and mechanisms of pathogenesis.</title>
        <authorList>
            <person name="Tyler B.M."/>
            <person name="Tripathy S."/>
            <person name="Zhang X."/>
            <person name="Dehal P."/>
            <person name="Jiang R.H."/>
            <person name="Aerts A."/>
            <person name="Arredondo F.D."/>
            <person name="Baxter L."/>
            <person name="Bensasson D."/>
            <person name="Beynon J.L."/>
            <person name="Chapman J."/>
            <person name="Damasceno C.M."/>
            <person name="Dorrance A.E."/>
            <person name="Dou D."/>
            <person name="Dickerman A.W."/>
            <person name="Dubchak I.L."/>
            <person name="Garbelotto M."/>
            <person name="Gijzen M."/>
            <person name="Gordon S.G."/>
            <person name="Govers F."/>
            <person name="Grunwald N.J."/>
            <person name="Huang W."/>
            <person name="Ivors K.L."/>
            <person name="Jones R.W."/>
            <person name="Kamoun S."/>
            <person name="Krampis K."/>
            <person name="Lamour K.H."/>
            <person name="Lee M.K."/>
            <person name="McDonald W.H."/>
            <person name="Medina M."/>
            <person name="Meijer H.J."/>
            <person name="Nordberg E.K."/>
            <person name="Maclean D.J."/>
            <person name="Ospina-Giraldo M.D."/>
            <person name="Morris P.F."/>
            <person name="Phuntumart V."/>
            <person name="Putnam N.H."/>
            <person name="Rash S."/>
            <person name="Rose J.K."/>
            <person name="Sakihama Y."/>
            <person name="Salamov A.A."/>
            <person name="Savidor A."/>
            <person name="Scheuring C.F."/>
            <person name="Smith B.M."/>
            <person name="Sobral B.W."/>
            <person name="Terry A."/>
            <person name="Torto-Alalibo T.A."/>
            <person name="Win J."/>
            <person name="Xu Z."/>
            <person name="Zhang H."/>
            <person name="Grigoriev I.V."/>
            <person name="Rokhsar D.S."/>
            <person name="Boore J.L."/>
        </authorList>
    </citation>
    <scope>NUCLEOTIDE SEQUENCE [LARGE SCALE GENOMIC DNA]</scope>
    <source>
        <strain evidence="1 2">P6497</strain>
    </source>
</reference>
<gene>
    <name evidence="1" type="ORF">PHYSODRAFT_329520</name>
</gene>
<sequence length="116" mass="13303">MSGKKLMVRWVGPFRIVQELPTSYMIEHLLTGEQFDVHAIRLKHYADGTLDVTEELKHHVALQGIKLGVRADTEDSWEEFGGIFNAVPEIVDRYVDTCSDTKLKKYRKTLQDGNRA</sequence>
<dbReference type="RefSeq" id="XP_009524307.1">
    <property type="nucleotide sequence ID" value="XM_009526012.1"/>
</dbReference>
<dbReference type="Proteomes" id="UP000002640">
    <property type="component" value="Unassembled WGS sequence"/>
</dbReference>
<dbReference type="EMBL" id="JH159153">
    <property type="protein sequence ID" value="EGZ21590.1"/>
    <property type="molecule type" value="Genomic_DNA"/>
</dbReference>
<evidence type="ECO:0000313" key="2">
    <source>
        <dbReference type="Proteomes" id="UP000002640"/>
    </source>
</evidence>
<name>G4Z4Q3_PHYSP</name>
<evidence type="ECO:0000313" key="1">
    <source>
        <dbReference type="EMBL" id="EGZ21590.1"/>
    </source>
</evidence>
<dbReference type="GeneID" id="20645959"/>
<keyword evidence="2" id="KW-1185">Reference proteome</keyword>
<proteinExistence type="predicted"/>
<accession>G4Z4Q3</accession>
<dbReference type="KEGG" id="psoj:PHYSODRAFT_329520"/>
<protein>
    <recommendedName>
        <fullName evidence="3">Chromo domain-containing protein</fullName>
    </recommendedName>
</protein>
<evidence type="ECO:0008006" key="3">
    <source>
        <dbReference type="Google" id="ProtNLM"/>
    </source>
</evidence>
<organism evidence="1 2">
    <name type="scientific">Phytophthora sojae (strain P6497)</name>
    <name type="common">Soybean stem and root rot agent</name>
    <name type="synonym">Phytophthora megasperma f. sp. glycines</name>
    <dbReference type="NCBI Taxonomy" id="1094619"/>
    <lineage>
        <taxon>Eukaryota</taxon>
        <taxon>Sar</taxon>
        <taxon>Stramenopiles</taxon>
        <taxon>Oomycota</taxon>
        <taxon>Peronosporomycetes</taxon>
        <taxon>Peronosporales</taxon>
        <taxon>Peronosporaceae</taxon>
        <taxon>Phytophthora</taxon>
    </lineage>
</organism>